<dbReference type="PANTHER" id="PTHR24333:SF5">
    <property type="entry name" value="VENT HOMEOBOX"/>
    <property type="match status" value="1"/>
</dbReference>
<dbReference type="GO" id="GO:0000981">
    <property type="term" value="F:DNA-binding transcription factor activity, RNA polymerase II-specific"/>
    <property type="evidence" value="ECO:0007669"/>
    <property type="project" value="InterPro"/>
</dbReference>
<dbReference type="PROSITE" id="PS50071">
    <property type="entry name" value="HOMEOBOX_2"/>
    <property type="match status" value="1"/>
</dbReference>
<evidence type="ECO:0000256" key="1">
    <source>
        <dbReference type="ARBA" id="ARBA00004123"/>
    </source>
</evidence>
<dbReference type="RefSeq" id="XP_023679860.1">
    <property type="nucleotide sequence ID" value="XM_023824092.2"/>
</dbReference>
<feature type="region of interest" description="Disordered" evidence="8">
    <location>
        <begin position="48"/>
        <end position="98"/>
    </location>
</feature>
<evidence type="ECO:0000313" key="11">
    <source>
        <dbReference type="Proteomes" id="UP000261540"/>
    </source>
</evidence>
<dbReference type="GeneTree" id="ENSGT00940000165215"/>
<dbReference type="CDD" id="cd00086">
    <property type="entry name" value="homeodomain"/>
    <property type="match status" value="1"/>
</dbReference>
<feature type="domain" description="Homeobox" evidence="9">
    <location>
        <begin position="124"/>
        <end position="184"/>
    </location>
</feature>
<dbReference type="InterPro" id="IPR009057">
    <property type="entry name" value="Homeodomain-like_sf"/>
</dbReference>
<evidence type="ECO:0000256" key="7">
    <source>
        <dbReference type="RuleBase" id="RU000682"/>
    </source>
</evidence>
<protein>
    <submittedName>
        <fullName evidence="10">Ventral homeobox</fullName>
    </submittedName>
</protein>
<dbReference type="GeneID" id="111850326"/>
<reference evidence="10" key="2">
    <citation type="submission" date="2025-09" db="UniProtKB">
        <authorList>
            <consortium name="Ensembl"/>
        </authorList>
    </citation>
    <scope>IDENTIFICATION</scope>
</reference>
<dbReference type="PRINTS" id="PR00024">
    <property type="entry name" value="HOMEOBOX"/>
</dbReference>
<dbReference type="InterPro" id="IPR001356">
    <property type="entry name" value="HD"/>
</dbReference>
<evidence type="ECO:0000259" key="9">
    <source>
        <dbReference type="PROSITE" id="PS50071"/>
    </source>
</evidence>
<dbReference type="GO" id="GO:0005634">
    <property type="term" value="C:nucleus"/>
    <property type="evidence" value="ECO:0007669"/>
    <property type="project" value="UniProtKB-SubCell"/>
</dbReference>
<dbReference type="Ensembl" id="ENSPKIT00000018347.1">
    <property type="protein sequence ID" value="ENSPKIP00000037384.1"/>
    <property type="gene ID" value="ENSPKIG00000015593.1"/>
</dbReference>
<feature type="compositionally biased region" description="Polar residues" evidence="8">
    <location>
        <begin position="66"/>
        <end position="92"/>
    </location>
</feature>
<keyword evidence="2 6" id="KW-0238">DNA-binding</keyword>
<dbReference type="PANTHER" id="PTHR24333">
    <property type="entry name" value="HOMEO BOX HB9 LIKE A-RELATED"/>
    <property type="match status" value="1"/>
</dbReference>
<keyword evidence="3 6" id="KW-0371">Homeobox</keyword>
<feature type="compositionally biased region" description="Basic residues" evidence="8">
    <location>
        <begin position="54"/>
        <end position="63"/>
    </location>
</feature>
<feature type="DNA-binding region" description="Homeobox" evidence="6">
    <location>
        <begin position="126"/>
        <end position="185"/>
    </location>
</feature>
<evidence type="ECO:0000313" key="10">
    <source>
        <dbReference type="Ensembl" id="ENSPKIP00000037384.1"/>
    </source>
</evidence>
<dbReference type="AlphaFoldDB" id="A0A3B3T3F6"/>
<dbReference type="SUPFAM" id="SSF46689">
    <property type="entry name" value="Homeodomain-like"/>
    <property type="match status" value="1"/>
</dbReference>
<dbReference type="Proteomes" id="UP000261540">
    <property type="component" value="Unplaced"/>
</dbReference>
<dbReference type="InterPro" id="IPR050848">
    <property type="entry name" value="Homeobox_TF"/>
</dbReference>
<evidence type="ECO:0000256" key="2">
    <source>
        <dbReference type="ARBA" id="ARBA00023125"/>
    </source>
</evidence>
<dbReference type="InterPro" id="IPR020479">
    <property type="entry name" value="HD_metazoa"/>
</dbReference>
<dbReference type="GO" id="GO:0003677">
    <property type="term" value="F:DNA binding"/>
    <property type="evidence" value="ECO:0007669"/>
    <property type="project" value="UniProtKB-UniRule"/>
</dbReference>
<dbReference type="RefSeq" id="XP_072565711.1">
    <property type="nucleotide sequence ID" value="XM_072709610.1"/>
</dbReference>
<comment type="subcellular location">
    <subcellularLocation>
        <location evidence="1 6 7">Nucleus</location>
    </subcellularLocation>
</comment>
<name>A0A3B3T3F6_9TELE</name>
<proteinExistence type="inferred from homology"/>
<evidence type="ECO:0000256" key="6">
    <source>
        <dbReference type="PROSITE-ProRule" id="PRU00108"/>
    </source>
</evidence>
<organism evidence="10 11">
    <name type="scientific">Paramormyrops kingsleyae</name>
    <dbReference type="NCBI Taxonomy" id="1676925"/>
    <lineage>
        <taxon>Eukaryota</taxon>
        <taxon>Metazoa</taxon>
        <taxon>Chordata</taxon>
        <taxon>Craniata</taxon>
        <taxon>Vertebrata</taxon>
        <taxon>Euteleostomi</taxon>
        <taxon>Actinopterygii</taxon>
        <taxon>Neopterygii</taxon>
        <taxon>Teleostei</taxon>
        <taxon>Osteoglossocephala</taxon>
        <taxon>Osteoglossomorpha</taxon>
        <taxon>Osteoglossiformes</taxon>
        <taxon>Mormyridae</taxon>
        <taxon>Paramormyrops</taxon>
    </lineage>
</organism>
<sequence>MVKDFSIAWLARSHYDPSHAVESLDAGNVPQHFKRRLACVVQPRSPTSYDRMYLKPKHNSKKHTMPETTKNINNQEDNPSAASSIRCSSENFSEQSGYSSGYESEVAFSENATSKEDREGKVDAAQRRVRTKFTSEQIFRLQKTFGKHKYLDAAERMKLAAKLNLSETQVRTWFQNRRMKLKRDVHDLGAEYLAPSFCAALLNPPHVVQHRNAGQHLLLNPSAYGFQGPGMPQVLMNHVVNRQSAYIPHDAAFQLFMKDVYPDHAV</sequence>
<dbReference type="Gene3D" id="1.10.10.60">
    <property type="entry name" value="Homeodomain-like"/>
    <property type="match status" value="1"/>
</dbReference>
<dbReference type="OrthoDB" id="6159439at2759"/>
<keyword evidence="4 6" id="KW-0539">Nucleus</keyword>
<dbReference type="InterPro" id="IPR017970">
    <property type="entry name" value="Homeobox_CS"/>
</dbReference>
<dbReference type="KEGG" id="pki:111850326"/>
<dbReference type="SMART" id="SM00389">
    <property type="entry name" value="HOX"/>
    <property type="match status" value="1"/>
</dbReference>
<reference evidence="10" key="1">
    <citation type="submission" date="2025-08" db="UniProtKB">
        <authorList>
            <consortium name="Ensembl"/>
        </authorList>
    </citation>
    <scope>IDENTIFICATION</scope>
</reference>
<evidence type="ECO:0000256" key="8">
    <source>
        <dbReference type="SAM" id="MobiDB-lite"/>
    </source>
</evidence>
<keyword evidence="11" id="KW-1185">Reference proteome</keyword>
<dbReference type="RefSeq" id="XP_072565712.1">
    <property type="nucleotide sequence ID" value="XM_072709611.1"/>
</dbReference>
<comment type="similarity">
    <text evidence="5">Belongs to the BAR homeobox family.</text>
</comment>
<evidence type="ECO:0000256" key="3">
    <source>
        <dbReference type="ARBA" id="ARBA00023155"/>
    </source>
</evidence>
<evidence type="ECO:0000256" key="5">
    <source>
        <dbReference type="ARBA" id="ARBA00038196"/>
    </source>
</evidence>
<evidence type="ECO:0000256" key="4">
    <source>
        <dbReference type="ARBA" id="ARBA00023242"/>
    </source>
</evidence>
<dbReference type="PROSITE" id="PS00027">
    <property type="entry name" value="HOMEOBOX_1"/>
    <property type="match status" value="1"/>
</dbReference>
<accession>A0A3B3T3F6</accession>
<dbReference type="Pfam" id="PF00046">
    <property type="entry name" value="Homeodomain"/>
    <property type="match status" value="1"/>
</dbReference>